<protein>
    <submittedName>
        <fullName evidence="2">Plasmid partitioning/stability family protein</fullName>
    </submittedName>
    <submittedName>
        <fullName evidence="1">Plasmid stability protein</fullName>
    </submittedName>
</protein>
<evidence type="ECO:0000313" key="1">
    <source>
        <dbReference type="EMBL" id="QBY45871.1"/>
    </source>
</evidence>
<accession>A0A4P7L046</accession>
<dbReference type="Pfam" id="PF10784">
    <property type="entry name" value="Plasmid_stab_B"/>
    <property type="match status" value="1"/>
</dbReference>
<sequence>MNNSRKKITAYLHPSIYQQDKKAIDFIENLPSQLKGDFYRQAIITAAALSEIDSRLLGLISTFYSKEFDINNFYSILEQTTGREKISQSVELKHEATNELSSEKSVSAMLSNLKR</sequence>
<keyword evidence="1" id="KW-0614">Plasmid</keyword>
<keyword evidence="4" id="KW-1185">Reference proteome</keyword>
<dbReference type="GeneID" id="39751785"/>
<reference evidence="1 3" key="1">
    <citation type="submission" date="2019-03" db="EMBL/GenBank/DDBJ databases">
        <title>Long-read sequencing reveals hyperdense prophage content in a complex bacterial symbiont genome.</title>
        <authorList>
            <person name="Frost C.L."/>
            <person name="Siozios S."/>
            <person name="Nadal-Jimenez P."/>
            <person name="Brockhurst M.A."/>
            <person name="King K.C."/>
            <person name="Darby A.C."/>
            <person name="Hurst G.D.D."/>
        </authorList>
    </citation>
    <scope>NUCLEOTIDE SEQUENCE [LARGE SCALE GENOMIC DNA]</scope>
    <source>
        <strain evidence="1 3">FIN</strain>
        <plasmid evidence="1">pArsFIN2</plasmid>
        <plasmid evidence="3">parsfin2</plasmid>
    </source>
</reference>
<geneLocation type="plasmid" evidence="3">
    <name>parsfin2</name>
</geneLocation>
<dbReference type="KEGG" id="ans:ArsFIN_44820"/>
<dbReference type="EMBL" id="CP038614">
    <property type="protein sequence ID" value="QBY45871.1"/>
    <property type="molecule type" value="Genomic_DNA"/>
</dbReference>
<evidence type="ECO:0000313" key="2">
    <source>
        <dbReference type="EMBL" id="WGM08113.1"/>
    </source>
</evidence>
<name>A0A4P7L046_9GAMM</name>
<evidence type="ECO:0000313" key="3">
    <source>
        <dbReference type="Proteomes" id="UP000295134"/>
    </source>
</evidence>
<geneLocation type="plasmid" evidence="2 4">
    <name>paNv_CAN1</name>
</geneLocation>
<dbReference type="Gene3D" id="6.10.290.20">
    <property type="match status" value="1"/>
</dbReference>
<dbReference type="Proteomes" id="UP000295134">
    <property type="component" value="Plasmid pArsFIN2"/>
</dbReference>
<dbReference type="InterPro" id="IPR038307">
    <property type="entry name" value="StbB_sf"/>
</dbReference>
<dbReference type="AlphaFoldDB" id="A0A4P7L046"/>
<proteinExistence type="predicted"/>
<gene>
    <name evidence="1" type="ORF">ArsFIN_44820</name>
    <name evidence="2" type="ORF">QE258_21525</name>
</gene>
<dbReference type="RefSeq" id="WP_135678462.1">
    <property type="nucleotide sequence ID" value="NZ_CP038614.1"/>
</dbReference>
<organism evidence="1 3">
    <name type="scientific">Arsenophonus nasoniae</name>
    <name type="common">son-killer infecting Nasonia vitripennis</name>
    <dbReference type="NCBI Taxonomy" id="638"/>
    <lineage>
        <taxon>Bacteria</taxon>
        <taxon>Pseudomonadati</taxon>
        <taxon>Pseudomonadota</taxon>
        <taxon>Gammaproteobacteria</taxon>
        <taxon>Enterobacterales</taxon>
        <taxon>Morganellaceae</taxon>
        <taxon>Arsenophonus</taxon>
    </lineage>
</organism>
<reference evidence="2" key="2">
    <citation type="submission" date="2023-04" db="EMBL/GenBank/DDBJ databases">
        <title>Genome dynamics across the evolutionary transition to endosymbiosis.</title>
        <authorList>
            <person name="Siozios S."/>
            <person name="Nadal-Jimenez P."/>
            <person name="Azagi T."/>
            <person name="Sprong H."/>
            <person name="Frost C.L."/>
            <person name="Parratt S.R."/>
            <person name="Taylor G."/>
            <person name="Brettell L."/>
            <person name="Lew K.C."/>
            <person name="Croft L."/>
            <person name="King K.C."/>
            <person name="Brockhurst M.A."/>
            <person name="Hypsa V."/>
            <person name="Novakova E."/>
            <person name="Darby A.C."/>
            <person name="Hurst G.D.D."/>
        </authorList>
    </citation>
    <scope>NUCLEOTIDE SEQUENCE</scope>
    <source>
        <strain evidence="2">ANv_CAN</strain>
        <plasmid evidence="2">paNv_CAN1</plasmid>
    </source>
</reference>
<dbReference type="Proteomes" id="UP001177592">
    <property type="component" value="Plasmid paNv_CAN1"/>
</dbReference>
<dbReference type="InterPro" id="IPR019720">
    <property type="entry name" value="Plasmid_stability_protein_StbB"/>
</dbReference>
<evidence type="ECO:0000313" key="4">
    <source>
        <dbReference type="Proteomes" id="UP001177592"/>
    </source>
</evidence>
<geneLocation type="plasmid" evidence="1">
    <name>pArsFIN2</name>
</geneLocation>
<dbReference type="EMBL" id="CP123524">
    <property type="protein sequence ID" value="WGM08113.1"/>
    <property type="molecule type" value="Genomic_DNA"/>
</dbReference>